<dbReference type="AlphaFoldDB" id="A0AAV7DSE7"/>
<evidence type="ECO:0000256" key="3">
    <source>
        <dbReference type="PROSITE-ProRule" id="PRU00708"/>
    </source>
</evidence>
<name>A0AAV7DSE7_ARIFI</name>
<evidence type="ECO:0000313" key="5">
    <source>
        <dbReference type="Proteomes" id="UP000825729"/>
    </source>
</evidence>
<evidence type="ECO:0000256" key="2">
    <source>
        <dbReference type="ARBA" id="ARBA00022737"/>
    </source>
</evidence>
<dbReference type="FunFam" id="1.25.40.10:FF:000381">
    <property type="entry name" value="Pentatricopeptide repeat-containing protein"/>
    <property type="match status" value="1"/>
</dbReference>
<dbReference type="EMBL" id="JAINDJ010000008">
    <property type="protein sequence ID" value="KAG9439429.1"/>
    <property type="molecule type" value="Genomic_DNA"/>
</dbReference>
<keyword evidence="5" id="KW-1185">Reference proteome</keyword>
<dbReference type="Pfam" id="PF01535">
    <property type="entry name" value="PPR"/>
    <property type="match status" value="6"/>
</dbReference>
<reference evidence="4 5" key="1">
    <citation type="submission" date="2021-07" db="EMBL/GenBank/DDBJ databases">
        <title>The Aristolochia fimbriata genome: insights into angiosperm evolution, floral development and chemical biosynthesis.</title>
        <authorList>
            <person name="Jiao Y."/>
        </authorList>
    </citation>
    <scope>NUCLEOTIDE SEQUENCE [LARGE SCALE GENOMIC DNA]</scope>
    <source>
        <strain evidence="4">IBCAS-2021</strain>
        <tissue evidence="4">Leaf</tissue>
    </source>
</reference>
<dbReference type="InterPro" id="IPR011990">
    <property type="entry name" value="TPR-like_helical_dom_sf"/>
</dbReference>
<gene>
    <name evidence="4" type="ORF">H6P81_019594</name>
</gene>
<dbReference type="Pfam" id="PF13041">
    <property type="entry name" value="PPR_2"/>
    <property type="match status" value="1"/>
</dbReference>
<dbReference type="Pfam" id="PF20431">
    <property type="entry name" value="E_motif"/>
    <property type="match status" value="1"/>
</dbReference>
<organism evidence="4 5">
    <name type="scientific">Aristolochia fimbriata</name>
    <name type="common">White veined hardy Dutchman's pipe vine</name>
    <dbReference type="NCBI Taxonomy" id="158543"/>
    <lineage>
        <taxon>Eukaryota</taxon>
        <taxon>Viridiplantae</taxon>
        <taxon>Streptophyta</taxon>
        <taxon>Embryophyta</taxon>
        <taxon>Tracheophyta</taxon>
        <taxon>Spermatophyta</taxon>
        <taxon>Magnoliopsida</taxon>
        <taxon>Magnoliidae</taxon>
        <taxon>Piperales</taxon>
        <taxon>Aristolochiaceae</taxon>
        <taxon>Aristolochia</taxon>
    </lineage>
</organism>
<sequence length="662" mass="73879">MNAFKGNVLQYVNLSTLLSLCGKEGNLRLGASLHASIFKTFPIFNSPGDQPDDDLLVMSNSLVSMYAKCGHVSDAEKIFESMENKDTISWNSVIWGFLAVQDFNRGIAFFNRMRGESSLYHLDKATITTLLSFCTERHLTNVIKMVHSVLILSGFEREVPVGNALVTGYFKCGCPQSAMKVFEEMPMRNVVTWTAVVSALQQNSIGRESLLAFYEMRNWVDANALTYASTLQACSGIRALVEGRQIHGLVLKSGFSSDMCVESALMDMYSKCGRMEAAIQIFEAARELDEVSMTVILTGLAQNGLVEEAIKLFIEIMRMGAKVDPNMVSAILGVFGVMTSLTLGKQVHSFVIKKQFFSNLFVSNGLINMYSKCGEFGESVKIFCRMNNRNSVSWNSIIAGYANHGHGHEALQLYEEMVLEGVEPTDVTFLSLLQACSHVGSIDKGMHLLESMSEVHGLRPRMEHYACIVDLLGRAGYLEEAKKFIESLPVEPTAFVWQALLGACNIHGNSEIGIYAACQLLQLDPNCTAAYVLMANIYSCQGRWNQRASFMRKMKELGVQKEAGVSWLEVENEVHSFVVRDRIHTKSEMIYEELKEIKGVQLRTNLGEIAISSHHTPSKPLTAWIPQMGGFLKMNFDGSFKHKLSPAGFDRIFRDRVRKKIH</sequence>
<keyword evidence="2" id="KW-0677">Repeat</keyword>
<dbReference type="InterPro" id="IPR046960">
    <property type="entry name" value="PPR_At4g14850-like_plant"/>
</dbReference>
<dbReference type="InterPro" id="IPR002885">
    <property type="entry name" value="PPR_rpt"/>
</dbReference>
<dbReference type="InterPro" id="IPR046848">
    <property type="entry name" value="E_motif"/>
</dbReference>
<dbReference type="SUPFAM" id="SSF48452">
    <property type="entry name" value="TPR-like"/>
    <property type="match status" value="2"/>
</dbReference>
<dbReference type="PANTHER" id="PTHR24015:SF563">
    <property type="entry name" value="PENTATRICOPEPTIDE REPEAT FAMILY PROTEIN-RELATED"/>
    <property type="match status" value="1"/>
</dbReference>
<accession>A0AAV7DSE7</accession>
<protein>
    <recommendedName>
        <fullName evidence="6">Chlororespiratory reduction 21</fullName>
    </recommendedName>
</protein>
<comment type="similarity">
    <text evidence="1">Belongs to the PPR family. PCMP-H subfamily.</text>
</comment>
<dbReference type="NCBIfam" id="TIGR00756">
    <property type="entry name" value="PPR"/>
    <property type="match status" value="3"/>
</dbReference>
<comment type="caution">
    <text evidence="4">The sequence shown here is derived from an EMBL/GenBank/DDBJ whole genome shotgun (WGS) entry which is preliminary data.</text>
</comment>
<feature type="repeat" description="PPR" evidence="3">
    <location>
        <begin position="158"/>
        <end position="192"/>
    </location>
</feature>
<evidence type="ECO:0000313" key="4">
    <source>
        <dbReference type="EMBL" id="KAG9439429.1"/>
    </source>
</evidence>
<dbReference type="GO" id="GO:0003729">
    <property type="term" value="F:mRNA binding"/>
    <property type="evidence" value="ECO:0007669"/>
    <property type="project" value="UniProtKB-ARBA"/>
</dbReference>
<feature type="repeat" description="PPR" evidence="3">
    <location>
        <begin position="390"/>
        <end position="424"/>
    </location>
</feature>
<evidence type="ECO:0008006" key="6">
    <source>
        <dbReference type="Google" id="ProtNLM"/>
    </source>
</evidence>
<feature type="repeat" description="PPR" evidence="3">
    <location>
        <begin position="289"/>
        <end position="323"/>
    </location>
</feature>
<dbReference type="Proteomes" id="UP000825729">
    <property type="component" value="Unassembled WGS sequence"/>
</dbReference>
<dbReference type="FunFam" id="1.25.40.10:FF:000690">
    <property type="entry name" value="Pentatricopeptide repeat-containing protein"/>
    <property type="match status" value="1"/>
</dbReference>
<dbReference type="PANTHER" id="PTHR24015">
    <property type="entry name" value="OS07G0578800 PROTEIN-RELATED"/>
    <property type="match status" value="1"/>
</dbReference>
<dbReference type="PROSITE" id="PS51375">
    <property type="entry name" value="PPR"/>
    <property type="match status" value="4"/>
</dbReference>
<proteinExistence type="inferred from homology"/>
<evidence type="ECO:0000256" key="1">
    <source>
        <dbReference type="ARBA" id="ARBA00006643"/>
    </source>
</evidence>
<feature type="repeat" description="PPR" evidence="3">
    <location>
        <begin position="55"/>
        <end position="89"/>
    </location>
</feature>
<dbReference type="Gene3D" id="1.25.40.10">
    <property type="entry name" value="Tetratricopeptide repeat domain"/>
    <property type="match status" value="4"/>
</dbReference>
<dbReference type="GO" id="GO:0009451">
    <property type="term" value="P:RNA modification"/>
    <property type="evidence" value="ECO:0007669"/>
    <property type="project" value="InterPro"/>
</dbReference>